<dbReference type="Proteomes" id="UP000627292">
    <property type="component" value="Unassembled WGS sequence"/>
</dbReference>
<reference evidence="1" key="2">
    <citation type="submission" date="2020-09" db="EMBL/GenBank/DDBJ databases">
        <authorList>
            <person name="Sun Q."/>
            <person name="Zhou Y."/>
        </authorList>
    </citation>
    <scope>NUCLEOTIDE SEQUENCE</scope>
    <source>
        <strain evidence="1">CGMCC 1.15290</strain>
    </source>
</reference>
<organism evidence="1 2">
    <name type="scientific">Filimonas zeae</name>
    <dbReference type="NCBI Taxonomy" id="1737353"/>
    <lineage>
        <taxon>Bacteria</taxon>
        <taxon>Pseudomonadati</taxon>
        <taxon>Bacteroidota</taxon>
        <taxon>Chitinophagia</taxon>
        <taxon>Chitinophagales</taxon>
        <taxon>Chitinophagaceae</taxon>
        <taxon>Filimonas</taxon>
    </lineage>
</organism>
<dbReference type="AlphaFoldDB" id="A0A917IXM5"/>
<dbReference type="RefSeq" id="WP_188951655.1">
    <property type="nucleotide sequence ID" value="NZ_BMIB01000002.1"/>
</dbReference>
<name>A0A917IXM5_9BACT</name>
<gene>
    <name evidence="1" type="ORF">GCM10011379_17580</name>
</gene>
<proteinExistence type="predicted"/>
<evidence type="ECO:0000313" key="1">
    <source>
        <dbReference type="EMBL" id="GGH64961.1"/>
    </source>
</evidence>
<keyword evidence="2" id="KW-1185">Reference proteome</keyword>
<dbReference type="EMBL" id="BMIB01000002">
    <property type="protein sequence ID" value="GGH64961.1"/>
    <property type="molecule type" value="Genomic_DNA"/>
</dbReference>
<comment type="caution">
    <text evidence="1">The sequence shown here is derived from an EMBL/GenBank/DDBJ whole genome shotgun (WGS) entry which is preliminary data.</text>
</comment>
<reference evidence="1" key="1">
    <citation type="journal article" date="2014" name="Int. J. Syst. Evol. Microbiol.">
        <title>Complete genome sequence of Corynebacterium casei LMG S-19264T (=DSM 44701T), isolated from a smear-ripened cheese.</title>
        <authorList>
            <consortium name="US DOE Joint Genome Institute (JGI-PGF)"/>
            <person name="Walter F."/>
            <person name="Albersmeier A."/>
            <person name="Kalinowski J."/>
            <person name="Ruckert C."/>
        </authorList>
    </citation>
    <scope>NUCLEOTIDE SEQUENCE</scope>
    <source>
        <strain evidence="1">CGMCC 1.15290</strain>
    </source>
</reference>
<evidence type="ECO:0000313" key="2">
    <source>
        <dbReference type="Proteomes" id="UP000627292"/>
    </source>
</evidence>
<protein>
    <submittedName>
        <fullName evidence="1">Uncharacterized protein</fullName>
    </submittedName>
</protein>
<accession>A0A917IXM5</accession>
<sequence>MMQHYYKVAAVVADKRGRYTQLGYEIQGRGYSYTVKGGAKLEIGEWYEARVSTMDPNYAIVYFARPVIDTLRFKFLVTQPIDIDKGFWSKDWLAFSYQVNGIEYKREQKYDKGKRPENVTRLKVKYRADRAEIGYLVEE</sequence>